<evidence type="ECO:0000313" key="7">
    <source>
        <dbReference type="Proteomes" id="UP000270924"/>
    </source>
</evidence>
<comment type="similarity">
    <text evidence="2">Belongs to the APC3/CDC27 family.</text>
</comment>
<dbReference type="InParanoid" id="A0A3P7F9D8"/>
<dbReference type="SUPFAM" id="SSF48452">
    <property type="entry name" value="TPR-like"/>
    <property type="match status" value="1"/>
</dbReference>
<organism evidence="6 7">
    <name type="scientific">Wuchereria bancrofti</name>
    <dbReference type="NCBI Taxonomy" id="6293"/>
    <lineage>
        <taxon>Eukaryota</taxon>
        <taxon>Metazoa</taxon>
        <taxon>Ecdysozoa</taxon>
        <taxon>Nematoda</taxon>
        <taxon>Chromadorea</taxon>
        <taxon>Rhabditida</taxon>
        <taxon>Spirurina</taxon>
        <taxon>Spiruromorpha</taxon>
        <taxon>Filarioidea</taxon>
        <taxon>Onchocercidae</taxon>
        <taxon>Wuchereria</taxon>
    </lineage>
</organism>
<protein>
    <recommendedName>
        <fullName evidence="3">Cell division cycle protein 27 homolog</fullName>
    </recommendedName>
</protein>
<dbReference type="PROSITE" id="PS50005">
    <property type="entry name" value="TPR"/>
    <property type="match status" value="1"/>
</dbReference>
<keyword evidence="7" id="KW-1185">Reference proteome</keyword>
<dbReference type="InterPro" id="IPR019734">
    <property type="entry name" value="TPR_rpt"/>
</dbReference>
<name>A0A3P7F9D8_WUCBA</name>
<dbReference type="EMBL" id="UYWW01000070">
    <property type="protein sequence ID" value="VDM07122.1"/>
    <property type="molecule type" value="Genomic_DNA"/>
</dbReference>
<reference evidence="6 7" key="1">
    <citation type="submission" date="2018-11" db="EMBL/GenBank/DDBJ databases">
        <authorList>
            <consortium name="Pathogen Informatics"/>
        </authorList>
    </citation>
    <scope>NUCLEOTIDE SEQUENCE [LARGE SCALE GENOMIC DNA]</scope>
</reference>
<gene>
    <name evidence="6" type="ORF">WBA_LOCUS508</name>
</gene>
<dbReference type="PANTHER" id="PTHR12558:SF13">
    <property type="entry name" value="CELL DIVISION CYCLE PROTEIN 27 HOMOLOG"/>
    <property type="match status" value="1"/>
</dbReference>
<dbReference type="OrthoDB" id="423589at2759"/>
<evidence type="ECO:0000313" key="6">
    <source>
        <dbReference type="EMBL" id="VDM07122.1"/>
    </source>
</evidence>
<keyword evidence="1 4" id="KW-0802">TPR repeat</keyword>
<evidence type="ECO:0000259" key="5">
    <source>
        <dbReference type="Pfam" id="PF16669"/>
    </source>
</evidence>
<evidence type="ECO:0000256" key="3">
    <source>
        <dbReference type="ARBA" id="ARBA00039307"/>
    </source>
</evidence>
<sequence length="449" mass="51176">MDVLEEKIKETERFRDCYYQQFPKSTLEEKKQAVREKVLPLIQDIPLDMNAHSSTSARYNYICGRILNICMDYDANCERYLSRAVKLDPSLSDAWYELGECVRKKEDFTTAMDCFRKSSALNRTGKCLASLAIVLRQIALCTVETKIQKSLQDEAAKLSDEAVKLDPDSDKAWHTLGNSCLMQFFLKYQTNMELMEKAQKAYERALQLGDVRYSPDLHLNYSTALKFIQNYGECLKHLKIANAYDPGFLETKGRLETLLSFLKQINSQVQRKGRLSAKKMKHFRSSISNEDFGVYCKKPFKKRSGKIEILRTVSFRELKEGINDDVVICGKVVAIILNTEVIPYTFVGCDKEGSCCAFCIYNASNKFGLVIGDSVAVPEPHIVDVKLKVLLLNAGINELLFQISSEESGCENFDFRIVRISNPLKMLRNGKLVRMDCMAFCELAADFVH</sequence>
<dbReference type="Gene3D" id="1.25.40.10">
    <property type="entry name" value="Tetratricopeptide repeat domain"/>
    <property type="match status" value="1"/>
</dbReference>
<dbReference type="InterPro" id="IPR032076">
    <property type="entry name" value="TTC5_OB"/>
</dbReference>
<dbReference type="FunCoup" id="A0A3P7F9D8">
    <property type="interactions" value="1931"/>
</dbReference>
<evidence type="ECO:0000256" key="4">
    <source>
        <dbReference type="PROSITE-ProRule" id="PRU00339"/>
    </source>
</evidence>
<dbReference type="InterPro" id="IPR038645">
    <property type="entry name" value="TTC5_OB_sf"/>
</dbReference>
<dbReference type="GO" id="GO:0051301">
    <property type="term" value="P:cell division"/>
    <property type="evidence" value="ECO:0007669"/>
    <property type="project" value="TreeGrafter"/>
</dbReference>
<feature type="domain" description="Tetratricopeptide repeat protein 5 OB fold" evidence="5">
    <location>
        <begin position="311"/>
        <end position="440"/>
    </location>
</feature>
<evidence type="ECO:0000256" key="2">
    <source>
        <dbReference type="ARBA" id="ARBA00038210"/>
    </source>
</evidence>
<dbReference type="Proteomes" id="UP000270924">
    <property type="component" value="Unassembled WGS sequence"/>
</dbReference>
<proteinExistence type="inferred from homology"/>
<dbReference type="Pfam" id="PF16669">
    <property type="entry name" value="TTC5_OB"/>
    <property type="match status" value="1"/>
</dbReference>
<evidence type="ECO:0000256" key="1">
    <source>
        <dbReference type="ARBA" id="ARBA00022803"/>
    </source>
</evidence>
<feature type="repeat" description="TPR" evidence="4">
    <location>
        <begin position="92"/>
        <end position="125"/>
    </location>
</feature>
<dbReference type="OMA" id="DECKGYE"/>
<dbReference type="Gene3D" id="2.40.50.550">
    <property type="match status" value="1"/>
</dbReference>
<accession>A0A3P7F9D8</accession>
<dbReference type="PANTHER" id="PTHR12558">
    <property type="entry name" value="CELL DIVISION CYCLE 16,23,27"/>
    <property type="match status" value="1"/>
</dbReference>
<dbReference type="InterPro" id="IPR011990">
    <property type="entry name" value="TPR-like_helical_dom_sf"/>
</dbReference>
<dbReference type="AlphaFoldDB" id="A0A3P7F9D8"/>